<dbReference type="Pfam" id="PF07963">
    <property type="entry name" value="N_methyl"/>
    <property type="match status" value="1"/>
</dbReference>
<name>A0A556QMH8_9BACT</name>
<dbReference type="NCBIfam" id="TIGR02532">
    <property type="entry name" value="IV_pilin_GFxxxE"/>
    <property type="match status" value="1"/>
</dbReference>
<keyword evidence="1" id="KW-0812">Transmembrane</keyword>
<keyword evidence="1" id="KW-0472">Membrane</keyword>
<accession>A0A556QMH8</accession>
<dbReference type="InterPro" id="IPR045584">
    <property type="entry name" value="Pilin-like"/>
</dbReference>
<sequence>MQTRTNTPVARSLQAFTLIELLTVIAIIGILAAIIIPTVGSVKISANKAKSKAQFSQWSVSMGLFKNEYGYYPSIGTGNKVVAASFFGALTGKSYSGGTASDLKGNSKKLSFYSASDSEVTLIANGDAADGLLKDAFGNTDIVYFVDSNSDGIINDQDSPALSLAPVTPIDGAPVTPTGFTAAAGVRSGVIFYSAGRGLTANDIVYSW</sequence>
<evidence type="ECO:0000313" key="2">
    <source>
        <dbReference type="EMBL" id="TSJ77858.1"/>
    </source>
</evidence>
<evidence type="ECO:0000256" key="1">
    <source>
        <dbReference type="SAM" id="Phobius"/>
    </source>
</evidence>
<dbReference type="AlphaFoldDB" id="A0A556QMH8"/>
<dbReference type="InterPro" id="IPR012902">
    <property type="entry name" value="N_methyl_site"/>
</dbReference>
<proteinExistence type="predicted"/>
<dbReference type="Gene3D" id="3.30.700.10">
    <property type="entry name" value="Glycoprotein, Type 4 Pilin"/>
    <property type="match status" value="1"/>
</dbReference>
<evidence type="ECO:0000313" key="3">
    <source>
        <dbReference type="Proteomes" id="UP000315648"/>
    </source>
</evidence>
<comment type="caution">
    <text evidence="2">The sequence shown here is derived from an EMBL/GenBank/DDBJ whole genome shotgun (WGS) entry which is preliminary data.</text>
</comment>
<dbReference type="OrthoDB" id="193807at2"/>
<dbReference type="PANTHER" id="PTHR30093">
    <property type="entry name" value="GENERAL SECRETION PATHWAY PROTEIN G"/>
    <property type="match status" value="1"/>
</dbReference>
<dbReference type="RefSeq" id="WP_144228200.1">
    <property type="nucleotide sequence ID" value="NZ_CBCRVV010000001.1"/>
</dbReference>
<keyword evidence="3" id="KW-1185">Reference proteome</keyword>
<organism evidence="2 3">
    <name type="scientific">Rariglobus hedericola</name>
    <dbReference type="NCBI Taxonomy" id="2597822"/>
    <lineage>
        <taxon>Bacteria</taxon>
        <taxon>Pseudomonadati</taxon>
        <taxon>Verrucomicrobiota</taxon>
        <taxon>Opitutia</taxon>
        <taxon>Opitutales</taxon>
        <taxon>Opitutaceae</taxon>
        <taxon>Rariglobus</taxon>
    </lineage>
</organism>
<gene>
    <name evidence="2" type="ORF">FPL22_00695</name>
</gene>
<protein>
    <submittedName>
        <fullName evidence="2">Prepilin-type N-terminal cleavage/methylation domain-containing protein</fullName>
    </submittedName>
</protein>
<dbReference type="SUPFAM" id="SSF54523">
    <property type="entry name" value="Pili subunits"/>
    <property type="match status" value="1"/>
</dbReference>
<dbReference type="EMBL" id="VMBG01000001">
    <property type="protein sequence ID" value="TSJ77858.1"/>
    <property type="molecule type" value="Genomic_DNA"/>
</dbReference>
<dbReference type="Proteomes" id="UP000315648">
    <property type="component" value="Unassembled WGS sequence"/>
</dbReference>
<reference evidence="2 3" key="1">
    <citation type="submission" date="2019-07" db="EMBL/GenBank/DDBJ databases">
        <title>Description of 53C-WASEF.</title>
        <authorList>
            <person name="Pitt A."/>
            <person name="Hahn M.W."/>
        </authorList>
    </citation>
    <scope>NUCLEOTIDE SEQUENCE [LARGE SCALE GENOMIC DNA]</scope>
    <source>
        <strain evidence="2 3">53C-WASEF</strain>
    </source>
</reference>
<feature type="transmembrane region" description="Helical" evidence="1">
    <location>
        <begin position="15"/>
        <end position="42"/>
    </location>
</feature>
<keyword evidence="1" id="KW-1133">Transmembrane helix</keyword>